<feature type="transmembrane region" description="Helical" evidence="1">
    <location>
        <begin position="84"/>
        <end position="103"/>
    </location>
</feature>
<gene>
    <name evidence="2" type="ORF">H8695_02560</name>
</gene>
<dbReference type="Proteomes" id="UP000620366">
    <property type="component" value="Unassembled WGS sequence"/>
</dbReference>
<dbReference type="EMBL" id="JACRSP010000001">
    <property type="protein sequence ID" value="MBC8535573.1"/>
    <property type="molecule type" value="Genomic_DNA"/>
</dbReference>
<comment type="caution">
    <text evidence="2">The sequence shown here is derived from an EMBL/GenBank/DDBJ whole genome shotgun (WGS) entry which is preliminary data.</text>
</comment>
<feature type="transmembrane region" description="Helical" evidence="1">
    <location>
        <begin position="310"/>
        <end position="328"/>
    </location>
</feature>
<evidence type="ECO:0000313" key="2">
    <source>
        <dbReference type="EMBL" id="MBC8535573.1"/>
    </source>
</evidence>
<feature type="transmembrane region" description="Helical" evidence="1">
    <location>
        <begin position="184"/>
        <end position="204"/>
    </location>
</feature>
<protein>
    <submittedName>
        <fullName evidence="2">Uncharacterized protein</fullName>
    </submittedName>
</protein>
<keyword evidence="1" id="KW-0472">Membrane</keyword>
<feature type="transmembrane region" description="Helical" evidence="1">
    <location>
        <begin position="51"/>
        <end position="72"/>
    </location>
</feature>
<keyword evidence="1" id="KW-1133">Transmembrane helix</keyword>
<feature type="transmembrane region" description="Helical" evidence="1">
    <location>
        <begin position="235"/>
        <end position="252"/>
    </location>
</feature>
<reference evidence="2" key="1">
    <citation type="submission" date="2020-08" db="EMBL/GenBank/DDBJ databases">
        <title>Genome public.</title>
        <authorList>
            <person name="Liu C."/>
            <person name="Sun Q."/>
        </authorList>
    </citation>
    <scope>NUCLEOTIDE SEQUENCE</scope>
    <source>
        <strain evidence="2">BX7</strain>
    </source>
</reference>
<feature type="transmembrane region" description="Helical" evidence="1">
    <location>
        <begin position="283"/>
        <end position="303"/>
    </location>
</feature>
<feature type="transmembrane region" description="Helical" evidence="1">
    <location>
        <begin position="334"/>
        <end position="354"/>
    </location>
</feature>
<feature type="transmembrane region" description="Helical" evidence="1">
    <location>
        <begin position="160"/>
        <end position="177"/>
    </location>
</feature>
<dbReference type="AlphaFoldDB" id="A0A926DCH5"/>
<keyword evidence="1" id="KW-0812">Transmembrane</keyword>
<keyword evidence="3" id="KW-1185">Reference proteome</keyword>
<proteinExistence type="predicted"/>
<evidence type="ECO:0000256" key="1">
    <source>
        <dbReference type="SAM" id="Phobius"/>
    </source>
</evidence>
<dbReference type="InterPro" id="IPR045691">
    <property type="entry name" value="DUF6056"/>
</dbReference>
<evidence type="ECO:0000313" key="3">
    <source>
        <dbReference type="Proteomes" id="UP000620366"/>
    </source>
</evidence>
<feature type="transmembrane region" description="Helical" evidence="1">
    <location>
        <begin position="259"/>
        <end position="277"/>
    </location>
</feature>
<organism evidence="2 3">
    <name type="scientific">Feifania hominis</name>
    <dbReference type="NCBI Taxonomy" id="2763660"/>
    <lineage>
        <taxon>Bacteria</taxon>
        <taxon>Bacillati</taxon>
        <taxon>Bacillota</taxon>
        <taxon>Clostridia</taxon>
        <taxon>Eubacteriales</taxon>
        <taxon>Feifaniaceae</taxon>
        <taxon>Feifania</taxon>
    </lineage>
</organism>
<accession>A0A926DCH5</accession>
<name>A0A926DCH5_9FIRM</name>
<sequence>MTTFTTDDYYYACFWRDGFDGFVRRNVDHYLTRNGRVLVHLIAQTLLAGGMIPFAIFNTLSLIAIFLCFMAFQSMPGKKTHGGGLLSAFLFSIMLLGLNYNVLKHSILCVSDACNYIFPQLLLALSCMLLEKCRTSPGIPLCFFTALGCFLSGATTEQGGIMTLTILFVSILSELIVQKRVGVFRVFLLLCSAAGYLTIFLSPATRARAASELSIPGIQNGLRQFACNFASPGRSLFVMILFCLVIGTLSLLNRKLPRVLLLGLPVSATLSIGYFSAQSVALNVILFLLFCGFMLTAAVIFIFKTPYQKSGSLLLAGLASAGMMIFTVSSSVRATVPLLICLMVCGAFFAGECYEILGIRFAGKKFFHRATAILSVCAFFCCLNQAMPVFRGVRNNYRILQQNELAAQTARQEEVFRYRDYLPPYYLADLFTSSVFDRLFLHYYRIDDVPVEYNYRVMEFEKTGETTLLKDGKRYHPLSKLVKKHGGKLFWASNEYLSITLKRREFIYNAPCLYWTDQGTRHRVNVVQDIINYENSLFVSEDFAKILLG</sequence>
<feature type="transmembrane region" description="Helical" evidence="1">
    <location>
        <begin position="366"/>
        <end position="387"/>
    </location>
</feature>
<dbReference type="Pfam" id="PF19528">
    <property type="entry name" value="DUF6056"/>
    <property type="match status" value="1"/>
</dbReference>